<evidence type="ECO:0000313" key="5">
    <source>
        <dbReference type="EMBL" id="MDF0479015.1"/>
    </source>
</evidence>
<protein>
    <submittedName>
        <fullName evidence="5">Class A sortase</fullName>
    </submittedName>
</protein>
<dbReference type="EMBL" id="JAPDSH010000001">
    <property type="protein sequence ID" value="MDF0479015.1"/>
    <property type="molecule type" value="Genomic_DNA"/>
</dbReference>
<gene>
    <name evidence="5" type="ORF">OL233_01845</name>
</gene>
<evidence type="ECO:0000256" key="1">
    <source>
        <dbReference type="ARBA" id="ARBA00022670"/>
    </source>
</evidence>
<evidence type="ECO:0000256" key="4">
    <source>
        <dbReference type="SAM" id="Phobius"/>
    </source>
</evidence>
<accession>A0ABT5WZ24</accession>
<evidence type="ECO:0000256" key="2">
    <source>
        <dbReference type="ARBA" id="ARBA00022801"/>
    </source>
</evidence>
<evidence type="ECO:0000313" key="6">
    <source>
        <dbReference type="Proteomes" id="UP001147148"/>
    </source>
</evidence>
<dbReference type="InterPro" id="IPR005754">
    <property type="entry name" value="Sortase"/>
</dbReference>
<dbReference type="InterPro" id="IPR023365">
    <property type="entry name" value="Sortase_dom-sf"/>
</dbReference>
<dbReference type="InterPro" id="IPR042007">
    <property type="entry name" value="Sortase_A"/>
</dbReference>
<comment type="caution">
    <text evidence="5">The sequence shown here is derived from an EMBL/GenBank/DDBJ whole genome shotgun (WGS) entry which is preliminary data.</text>
</comment>
<dbReference type="CDD" id="cd06165">
    <property type="entry name" value="Sortase_A"/>
    <property type="match status" value="1"/>
</dbReference>
<dbReference type="Proteomes" id="UP001147148">
    <property type="component" value="Unassembled WGS sequence"/>
</dbReference>
<reference evidence="5" key="1">
    <citation type="submission" date="2022-10" db="EMBL/GenBank/DDBJ databases">
        <title>Vagococcus sp. isolated from poultry meat.</title>
        <authorList>
            <person name="Johansson P."/>
            <person name="Bjorkroth J."/>
        </authorList>
    </citation>
    <scope>NUCLEOTIDE SEQUENCE</scope>
    <source>
        <strain evidence="5">PNs007</strain>
    </source>
</reference>
<dbReference type="SUPFAM" id="SSF63817">
    <property type="entry name" value="Sortase"/>
    <property type="match status" value="1"/>
</dbReference>
<keyword evidence="6" id="KW-1185">Reference proteome</keyword>
<dbReference type="Pfam" id="PF04203">
    <property type="entry name" value="Sortase"/>
    <property type="match status" value="1"/>
</dbReference>
<keyword evidence="3" id="KW-0788">Thiol protease</keyword>
<organism evidence="5 6">
    <name type="scientific">Vagococcus proximus</name>
    <dbReference type="NCBI Taxonomy" id="2991417"/>
    <lineage>
        <taxon>Bacteria</taxon>
        <taxon>Bacillati</taxon>
        <taxon>Bacillota</taxon>
        <taxon>Bacilli</taxon>
        <taxon>Lactobacillales</taxon>
        <taxon>Enterococcaceae</taxon>
        <taxon>Vagococcus</taxon>
    </lineage>
</organism>
<feature type="transmembrane region" description="Helical" evidence="4">
    <location>
        <begin position="250"/>
        <end position="271"/>
    </location>
</feature>
<keyword evidence="1" id="KW-0645">Protease</keyword>
<keyword evidence="4" id="KW-0472">Membrane</keyword>
<evidence type="ECO:0000256" key="3">
    <source>
        <dbReference type="ARBA" id="ARBA00022807"/>
    </source>
</evidence>
<name>A0ABT5WZ24_9ENTE</name>
<proteinExistence type="predicted"/>
<feature type="transmembrane region" description="Helical" evidence="4">
    <location>
        <begin position="16"/>
        <end position="39"/>
    </location>
</feature>
<sequence length="275" mass="30821">MTKKSNKIKKKKKVRNWLLTIVTLVMFYSAVILIGSPFLKSTLINYRSISYSYIVNDELPKVIPKVEEIAPPTFEEAIKIEEPNSEGIIGAVTLDKVGIDLPVFVGVTNQNLLFGTAILYPERDPLIDNIVILGHHLGYQGKLLSPLLSVEEGNDIELLYLGDRYKYKVTSAAIVKETNLSVLDNTIDDKGVLTLITCDKPTETDQRFVVKAKLMSTTNKDVSNLQDTTIKQESSSQISQNIVKKKEIDWHLYLPLIIIIGLLIVVTPILIRLSK</sequence>
<dbReference type="Gene3D" id="2.40.260.10">
    <property type="entry name" value="Sortase"/>
    <property type="match status" value="1"/>
</dbReference>
<keyword evidence="4" id="KW-0812">Transmembrane</keyword>
<dbReference type="NCBIfam" id="TIGR01076">
    <property type="entry name" value="sortase_fam"/>
    <property type="match status" value="1"/>
</dbReference>
<keyword evidence="2" id="KW-0378">Hydrolase</keyword>
<keyword evidence="4" id="KW-1133">Transmembrane helix</keyword>